<evidence type="ECO:0000256" key="1">
    <source>
        <dbReference type="SAM" id="MobiDB-lite"/>
    </source>
</evidence>
<organism evidence="2 3">
    <name type="scientific">Phytophthora palmivora</name>
    <dbReference type="NCBI Taxonomy" id="4796"/>
    <lineage>
        <taxon>Eukaryota</taxon>
        <taxon>Sar</taxon>
        <taxon>Stramenopiles</taxon>
        <taxon>Oomycota</taxon>
        <taxon>Peronosporomycetes</taxon>
        <taxon>Peronosporales</taxon>
        <taxon>Peronosporaceae</taxon>
        <taxon>Phytophthora</taxon>
    </lineage>
</organism>
<evidence type="ECO:0008006" key="4">
    <source>
        <dbReference type="Google" id="ProtNLM"/>
    </source>
</evidence>
<comment type="caution">
    <text evidence="2">The sequence shown here is derived from an EMBL/GenBank/DDBJ whole genome shotgun (WGS) entry which is preliminary data.</text>
</comment>
<evidence type="ECO:0000313" key="2">
    <source>
        <dbReference type="EMBL" id="POM69536.1"/>
    </source>
</evidence>
<proteinExistence type="predicted"/>
<sequence>MGENEGVEEILRIFFLGLCFHTPCGFATTNNPCETFNAATKRDATMHRKLKIGALIPQLLTLCESESMMARPFATACAPNAKLVRRVRAMSRANLLSLRVLLDETRRRLLEDLPVSAQLNKLTANMETAGMPTLGWAISMKDESCPCNFWIKYGSCIHVLYAKTIRGTNDAKGRETLVNRSASTRKGATTRTGRPKKNGHALDIE</sequence>
<protein>
    <recommendedName>
        <fullName evidence="4">SWIM-type domain-containing protein</fullName>
    </recommendedName>
</protein>
<feature type="compositionally biased region" description="Polar residues" evidence="1">
    <location>
        <begin position="178"/>
        <end position="192"/>
    </location>
</feature>
<evidence type="ECO:0000313" key="3">
    <source>
        <dbReference type="Proteomes" id="UP000237271"/>
    </source>
</evidence>
<dbReference type="EMBL" id="NCKW01007852">
    <property type="protein sequence ID" value="POM69536.1"/>
    <property type="molecule type" value="Genomic_DNA"/>
</dbReference>
<accession>A0A2P4XVH4</accession>
<dbReference type="AlphaFoldDB" id="A0A2P4XVH4"/>
<name>A0A2P4XVH4_9STRA</name>
<keyword evidence="3" id="KW-1185">Reference proteome</keyword>
<feature type="region of interest" description="Disordered" evidence="1">
    <location>
        <begin position="175"/>
        <end position="205"/>
    </location>
</feature>
<dbReference type="OrthoDB" id="126018at2759"/>
<reference evidence="2 3" key="1">
    <citation type="journal article" date="2017" name="Genome Biol. Evol.">
        <title>Phytophthora megakarya and P. palmivora, closely related causal agents of cacao black pod rot, underwent increases in genome sizes and gene numbers by different mechanisms.</title>
        <authorList>
            <person name="Ali S.S."/>
            <person name="Shao J."/>
            <person name="Lary D.J."/>
            <person name="Kronmiller B."/>
            <person name="Shen D."/>
            <person name="Strem M.D."/>
            <person name="Amoako-Attah I."/>
            <person name="Akrofi A.Y."/>
            <person name="Begoude B.A."/>
            <person name="Ten Hoopen G.M."/>
            <person name="Coulibaly K."/>
            <person name="Kebe B.I."/>
            <person name="Melnick R.L."/>
            <person name="Guiltinan M.J."/>
            <person name="Tyler B.M."/>
            <person name="Meinhardt L.W."/>
            <person name="Bailey B.A."/>
        </authorList>
    </citation>
    <scope>NUCLEOTIDE SEQUENCE [LARGE SCALE GENOMIC DNA]</scope>
    <source>
        <strain evidence="3">sbr112.9</strain>
    </source>
</reference>
<dbReference type="Proteomes" id="UP000237271">
    <property type="component" value="Unassembled WGS sequence"/>
</dbReference>
<gene>
    <name evidence="2" type="ORF">PHPALM_14173</name>
</gene>